<organism evidence="2 3">
    <name type="scientific">Magnetospirillum moscoviense</name>
    <dbReference type="NCBI Taxonomy" id="1437059"/>
    <lineage>
        <taxon>Bacteria</taxon>
        <taxon>Pseudomonadati</taxon>
        <taxon>Pseudomonadota</taxon>
        <taxon>Alphaproteobacteria</taxon>
        <taxon>Rhodospirillales</taxon>
        <taxon>Rhodospirillaceae</taxon>
        <taxon>Magnetospirillum</taxon>
    </lineage>
</organism>
<evidence type="ECO:0000256" key="1">
    <source>
        <dbReference type="SAM" id="SignalP"/>
    </source>
</evidence>
<reference evidence="2 3" key="1">
    <citation type="submission" date="2016-04" db="EMBL/GenBank/DDBJ databases">
        <title>Draft genome sequence of freshwater magnetotactic bacteria Magnetospirillum marisnigri SP-1 and Magnetospirillum moscoviense BB-1.</title>
        <authorList>
            <person name="Koziaeva V."/>
            <person name="Dziuba M.V."/>
            <person name="Ivanov T.M."/>
            <person name="Kuznetsov B."/>
            <person name="Grouzdev D.S."/>
        </authorList>
    </citation>
    <scope>NUCLEOTIDE SEQUENCE [LARGE SCALE GENOMIC DNA]</scope>
    <source>
        <strain evidence="2 3">BB-1</strain>
    </source>
</reference>
<dbReference type="OrthoDB" id="5416480at2"/>
<dbReference type="SUPFAM" id="SSF53850">
    <property type="entry name" value="Periplasmic binding protein-like II"/>
    <property type="match status" value="1"/>
</dbReference>
<feature type="chain" id="PRO_5008092260" evidence="1">
    <location>
        <begin position="23"/>
        <end position="251"/>
    </location>
</feature>
<dbReference type="STRING" id="1437059.A6A05_09690"/>
<dbReference type="Gene3D" id="3.40.190.10">
    <property type="entry name" value="Periplasmic binding protein-like II"/>
    <property type="match status" value="2"/>
</dbReference>
<comment type="caution">
    <text evidence="2">The sequence shown here is derived from an EMBL/GenBank/DDBJ whole genome shotgun (WGS) entry which is preliminary data.</text>
</comment>
<gene>
    <name evidence="2" type="ORF">A6A05_09690</name>
</gene>
<evidence type="ECO:0000313" key="2">
    <source>
        <dbReference type="EMBL" id="OAN53211.1"/>
    </source>
</evidence>
<proteinExistence type="predicted"/>
<feature type="signal peptide" evidence="1">
    <location>
        <begin position="1"/>
        <end position="22"/>
    </location>
</feature>
<evidence type="ECO:0000313" key="3">
    <source>
        <dbReference type="Proteomes" id="UP000078543"/>
    </source>
</evidence>
<accession>A0A178MU94</accession>
<sequence length="251" mass="27633">MRRLCALLLVLMVLAAPWPAVAAGKELVVGVEELEYYPIYALRDGDYVGAAREILDAFGKDRGYRMIYRPLPIKRLFAELINGTIDVKFPDNAQWSGDIKQGTKVHYSQPVIAYVDGVMVRPANKGSGADSVRVLGTVAGFTPFAWLDRIKNGKTQLKENPRMELLLKQAAVGHIDGAYASVAVANYVLATSLAMPGAVVFDSDLPHSRDFYQLSSTRRADVIAEFDAWMAANQARIKFIKDSMGAERGIH</sequence>
<dbReference type="RefSeq" id="WP_068498832.1">
    <property type="nucleotide sequence ID" value="NZ_LWQU01000125.1"/>
</dbReference>
<keyword evidence="3" id="KW-1185">Reference proteome</keyword>
<dbReference type="Proteomes" id="UP000078543">
    <property type="component" value="Unassembled WGS sequence"/>
</dbReference>
<name>A0A178MU94_9PROT</name>
<dbReference type="EMBL" id="LWQU01000125">
    <property type="protein sequence ID" value="OAN53211.1"/>
    <property type="molecule type" value="Genomic_DNA"/>
</dbReference>
<protein>
    <submittedName>
        <fullName evidence="2">Uncharacterized protein</fullName>
    </submittedName>
</protein>
<keyword evidence="1" id="KW-0732">Signal</keyword>
<dbReference type="AlphaFoldDB" id="A0A178MU94"/>